<dbReference type="Gene3D" id="3.60.21.10">
    <property type="match status" value="1"/>
</dbReference>
<dbReference type="InParanoid" id="Q9RYA8"/>
<dbReference type="STRING" id="243230.DR_0042"/>
<dbReference type="SUPFAM" id="SSF56300">
    <property type="entry name" value="Metallo-dependent phosphatases"/>
    <property type="match status" value="1"/>
</dbReference>
<dbReference type="GO" id="GO:0016787">
    <property type="term" value="F:hydrolase activity"/>
    <property type="evidence" value="ECO:0007669"/>
    <property type="project" value="InterPro"/>
</dbReference>
<gene>
    <name evidence="2" type="ordered locus">DR_0042</name>
</gene>
<dbReference type="HOGENOM" id="CLU_1124119_0_0_0"/>
<dbReference type="InterPro" id="IPR004843">
    <property type="entry name" value="Calcineurin-like_PHP"/>
</dbReference>
<accession>Q9RYA8</accession>
<name>Q9RYA8_DEIRA</name>
<dbReference type="PIR" id="B75568">
    <property type="entry name" value="B75568"/>
</dbReference>
<evidence type="ECO:0000313" key="2">
    <source>
        <dbReference type="EMBL" id="AAF09636.1"/>
    </source>
</evidence>
<dbReference type="EnsemblBacteria" id="AAF09636">
    <property type="protein sequence ID" value="AAF09636"/>
    <property type="gene ID" value="DR_0042"/>
</dbReference>
<dbReference type="PaxDb" id="243230-DR_0042"/>
<dbReference type="AlphaFoldDB" id="Q9RYA8"/>
<protein>
    <recommendedName>
        <fullName evidence="1">Calcineurin-like phosphoesterase domain-containing protein</fullName>
    </recommendedName>
</protein>
<dbReference type="OrthoDB" id="58425at2"/>
<evidence type="ECO:0000313" key="3">
    <source>
        <dbReference type="Proteomes" id="UP000002524"/>
    </source>
</evidence>
<dbReference type="InterPro" id="IPR029052">
    <property type="entry name" value="Metallo-depent_PP-like"/>
</dbReference>
<organism evidence="2 3">
    <name type="scientific">Deinococcus radiodurans (strain ATCC 13939 / DSM 20539 / JCM 16871 / CCUG 27074 / LMG 4051 / NBRC 15346 / NCIMB 9279 / VKM B-1422 / R1)</name>
    <dbReference type="NCBI Taxonomy" id="243230"/>
    <lineage>
        <taxon>Bacteria</taxon>
        <taxon>Thermotogati</taxon>
        <taxon>Deinococcota</taxon>
        <taxon>Deinococci</taxon>
        <taxon>Deinococcales</taxon>
        <taxon>Deinococcaceae</taxon>
        <taxon>Deinococcus</taxon>
    </lineage>
</organism>
<feature type="domain" description="Calcineurin-like phosphoesterase" evidence="1">
    <location>
        <begin position="3"/>
        <end position="208"/>
    </location>
</feature>
<dbReference type="Pfam" id="PF00149">
    <property type="entry name" value="Metallophos"/>
    <property type="match status" value="1"/>
</dbReference>
<reference evidence="2 3" key="1">
    <citation type="journal article" date="1999" name="Science">
        <title>Genome sequence of the radioresistant bacterium Deinococcus radiodurans R1.</title>
        <authorList>
            <person name="White O."/>
            <person name="Eisen J.A."/>
            <person name="Heidelberg J.F."/>
            <person name="Hickey E.K."/>
            <person name="Peterson J.D."/>
            <person name="Dodson R.J."/>
            <person name="Haft D.H."/>
            <person name="Gwinn M.L."/>
            <person name="Nelson W.C."/>
            <person name="Richardson D.L."/>
            <person name="Moffat K.S."/>
            <person name="Qin H."/>
            <person name="Jiang L."/>
            <person name="Pamphile W."/>
            <person name="Crosby M."/>
            <person name="Shen M."/>
            <person name="Vamathevan J.J."/>
            <person name="Lam P."/>
            <person name="McDonald L."/>
            <person name="Utterback T."/>
            <person name="Zalewski C."/>
            <person name="Makarova K.S."/>
            <person name="Aravind L."/>
            <person name="Daly M.J."/>
            <person name="Minton K.W."/>
            <person name="Fleischmann R.D."/>
            <person name="Ketchum K.A."/>
            <person name="Nelson K.E."/>
            <person name="Salzberg S."/>
            <person name="Smith H.O."/>
            <person name="Venter J.C."/>
            <person name="Fraser C.M."/>
        </authorList>
    </citation>
    <scope>NUCLEOTIDE SEQUENCE [LARGE SCALE GENOMIC DNA]</scope>
    <source>
        <strain evidence="3">ATCC 13939 / DSM 20539 / JCM 16871 / LMG 4051 / NBRC 15346 / NCIMB 9279 / R1 / VKM B-1422</strain>
    </source>
</reference>
<dbReference type="eggNOG" id="COG0639">
    <property type="taxonomic scope" value="Bacteria"/>
</dbReference>
<dbReference type="PATRIC" id="fig|243230.17.peg.207"/>
<proteinExistence type="predicted"/>
<dbReference type="GeneID" id="69516271"/>
<dbReference type="Proteomes" id="UP000002524">
    <property type="component" value="Chromosome 1"/>
</dbReference>
<sequence length="257" mass="28741">MHKFIAIGDVHAEWDTFWEALRAASCVDADGLPTPPVRLGRYQVVVIGDLVHPKSPEAYTRLTGCDPFDMNDEDHRLIAAREQVRQLEKLQRYQAAAPHAVHVILGNHDDAVLDPRFVLGTSGGLKHVEFDPEHGGLLLPPPLHGWMSHFPRELRVGRLQFAHVSPLPAHLYYDDLFYSDRSAKTWFRDTPDYVDMAGLVFGVYGHTKTDGGVLLHHAPTGQPLFAIIDALTEREYLEVLYDAAAEVPLRGVSVVPF</sequence>
<dbReference type="KEGG" id="dra:DR_0042"/>
<dbReference type="RefSeq" id="WP_010886690.1">
    <property type="nucleotide sequence ID" value="NC_001263.1"/>
</dbReference>
<keyword evidence="3" id="KW-1185">Reference proteome</keyword>
<dbReference type="EMBL" id="AE000513">
    <property type="protein sequence ID" value="AAF09636.1"/>
    <property type="molecule type" value="Genomic_DNA"/>
</dbReference>
<evidence type="ECO:0000259" key="1">
    <source>
        <dbReference type="Pfam" id="PF00149"/>
    </source>
</evidence>